<dbReference type="VEuPathDB" id="FungiDB:GMDG_00163"/>
<reference evidence="2" key="1">
    <citation type="submission" date="2010-09" db="EMBL/GenBank/DDBJ databases">
        <title>The genome sequence of Geomyces destructans 20631-21.</title>
        <authorList>
            <consortium name="The Broad Institute Genome Sequencing Platform"/>
            <person name="Cuomo C.A."/>
            <person name="Blehert D.S."/>
            <person name="Lorch J.M."/>
            <person name="Young S.K."/>
            <person name="Zeng Q."/>
            <person name="Gargeya S."/>
            <person name="Fitzgerald M."/>
            <person name="Haas B."/>
            <person name="Abouelleil A."/>
            <person name="Alvarado L."/>
            <person name="Arachchi H.M."/>
            <person name="Berlin A."/>
            <person name="Brown A."/>
            <person name="Chapman S.B."/>
            <person name="Chen Z."/>
            <person name="Dunbar C."/>
            <person name="Freedman E."/>
            <person name="Gearin G."/>
            <person name="Gellesch M."/>
            <person name="Goldberg J."/>
            <person name="Griggs A."/>
            <person name="Gujja S."/>
            <person name="Heiman D."/>
            <person name="Howarth C."/>
            <person name="Larson L."/>
            <person name="Lui A."/>
            <person name="MacDonald P.J.P."/>
            <person name="Montmayeur A."/>
            <person name="Murphy C."/>
            <person name="Neiman D."/>
            <person name="Pearson M."/>
            <person name="Priest M."/>
            <person name="Roberts A."/>
            <person name="Saif S."/>
            <person name="Shea T."/>
            <person name="Shenoy N."/>
            <person name="Sisk P."/>
            <person name="Stolte C."/>
            <person name="Sykes S."/>
            <person name="Wortman J."/>
            <person name="Nusbaum C."/>
            <person name="Birren B."/>
        </authorList>
    </citation>
    <scope>NUCLEOTIDE SEQUENCE [LARGE SCALE GENOMIC DNA]</scope>
    <source>
        <strain evidence="2">ATCC MYA-4855 / 20631-21</strain>
    </source>
</reference>
<dbReference type="HOGENOM" id="CLU_2097869_0_0_1"/>
<gene>
    <name evidence="1" type="ORF">GMDG_00163</name>
</gene>
<proteinExistence type="predicted"/>
<sequence length="116" mass="13304">MPHASRTEHTSTTYTASILHPRINQLFHYVSHHAIKNPTTTSMYHLSQPLRIQVEGPLIAIQKLLPSVSWHTLHFRYQAAPSWRSWRSKQYTTGRYSLTSLGIWSCGMNTQVGCRG</sequence>
<keyword evidence="2" id="KW-1185">Reference proteome</keyword>
<organism evidence="1 2">
    <name type="scientific">Pseudogymnoascus destructans (strain ATCC MYA-4855 / 20631-21)</name>
    <name type="common">Bat white-nose syndrome fungus</name>
    <name type="synonym">Geomyces destructans</name>
    <dbReference type="NCBI Taxonomy" id="658429"/>
    <lineage>
        <taxon>Eukaryota</taxon>
        <taxon>Fungi</taxon>
        <taxon>Dikarya</taxon>
        <taxon>Ascomycota</taxon>
        <taxon>Pezizomycotina</taxon>
        <taxon>Leotiomycetes</taxon>
        <taxon>Thelebolales</taxon>
        <taxon>Thelebolaceae</taxon>
        <taxon>Pseudogymnoascus</taxon>
    </lineage>
</organism>
<dbReference type="EMBL" id="GL573170">
    <property type="protein sequence ID" value="ELR04904.1"/>
    <property type="molecule type" value="Genomic_DNA"/>
</dbReference>
<evidence type="ECO:0000313" key="1">
    <source>
        <dbReference type="EMBL" id="ELR04904.1"/>
    </source>
</evidence>
<dbReference type="InParanoid" id="L8FWJ2"/>
<name>L8FWJ2_PSED2</name>
<evidence type="ECO:0000313" key="2">
    <source>
        <dbReference type="Proteomes" id="UP000011064"/>
    </source>
</evidence>
<accession>L8FWJ2</accession>
<dbReference type="Proteomes" id="UP000011064">
    <property type="component" value="Unassembled WGS sequence"/>
</dbReference>
<protein>
    <submittedName>
        <fullName evidence="1">Uncharacterized protein</fullName>
    </submittedName>
</protein>
<dbReference type="AlphaFoldDB" id="L8FWJ2"/>